<keyword evidence="2" id="KW-0560">Oxidoreductase</keyword>
<dbReference type="InterPro" id="IPR002347">
    <property type="entry name" value="SDR_fam"/>
</dbReference>
<name>E3UUF5_RHORH</name>
<dbReference type="Pfam" id="PF00106">
    <property type="entry name" value="adh_short"/>
    <property type="match status" value="1"/>
</dbReference>
<feature type="compositionally biased region" description="Basic residues" evidence="4">
    <location>
        <begin position="16"/>
        <end position="42"/>
    </location>
</feature>
<sequence>MDECGRQRWRGERRSGVSRRAGRRRHGSRSRSRTRRGARARAGRSVGGGQRSRGERRGGGHPRADPRSRVPRREFVPGSVAERETADAMLATAQGKFGGLDIVVNNAGITRDRMLPNMSDDEWDSVVAVHLRGHFLLSRNAAAYWRDRSKQEGGPVYGRLVNTSSEAGLLGPPGQPNYGAAKAGITALTLSAARGLERYGVRANVICPRARTSMTEAVFGDAPGDGIDPLSPDHVANLVAYLASPVADRVNGQVFIVYGPMVALMAAPVVEQRFDADGQWDPGQHSPTSSAVTSPIVIRAGRSRPRRLSISSSGRPCCSRSGTAGTPCLRPGTGILQPRVTDTGDSGSVTPTRAVSPALARTRISSWYVF</sequence>
<feature type="compositionally biased region" description="Low complexity" evidence="4">
    <location>
        <begin position="308"/>
        <end position="322"/>
    </location>
</feature>
<evidence type="ECO:0000256" key="3">
    <source>
        <dbReference type="RuleBase" id="RU000363"/>
    </source>
</evidence>
<gene>
    <name evidence="5" type="primary">hsd4A</name>
</gene>
<comment type="similarity">
    <text evidence="1 3">Belongs to the short-chain dehydrogenases/reductases (SDR) family.</text>
</comment>
<dbReference type="PRINTS" id="PR00080">
    <property type="entry name" value="SDRFAMILY"/>
</dbReference>
<dbReference type="Gene3D" id="3.40.50.720">
    <property type="entry name" value="NAD(P)-binding Rossmann-like Domain"/>
    <property type="match status" value="1"/>
</dbReference>
<dbReference type="PANTHER" id="PTHR45024">
    <property type="entry name" value="DEHYDROGENASES, SHORT CHAIN"/>
    <property type="match status" value="1"/>
</dbReference>
<dbReference type="PRINTS" id="PR00081">
    <property type="entry name" value="GDHRDH"/>
</dbReference>
<proteinExistence type="inferred from homology"/>
<dbReference type="GO" id="GO:0016491">
    <property type="term" value="F:oxidoreductase activity"/>
    <property type="evidence" value="ECO:0007669"/>
    <property type="project" value="UniProtKB-KW"/>
</dbReference>
<feature type="compositionally biased region" description="Basic and acidic residues" evidence="4">
    <location>
        <begin position="52"/>
        <end position="81"/>
    </location>
</feature>
<dbReference type="AlphaFoldDB" id="E3UUF5"/>
<feature type="compositionally biased region" description="Polar residues" evidence="4">
    <location>
        <begin position="343"/>
        <end position="352"/>
    </location>
</feature>
<evidence type="ECO:0000256" key="2">
    <source>
        <dbReference type="ARBA" id="ARBA00023002"/>
    </source>
</evidence>
<protein>
    <submittedName>
        <fullName evidence="5">Hsd4A</fullName>
    </submittedName>
</protein>
<dbReference type="EMBL" id="HM588720">
    <property type="protein sequence ID" value="ADP09634.1"/>
    <property type="molecule type" value="Genomic_DNA"/>
</dbReference>
<feature type="compositionally biased region" description="Basic and acidic residues" evidence="4">
    <location>
        <begin position="1"/>
        <end position="15"/>
    </location>
</feature>
<feature type="region of interest" description="Disordered" evidence="4">
    <location>
        <begin position="303"/>
        <end position="352"/>
    </location>
</feature>
<dbReference type="InterPro" id="IPR036291">
    <property type="entry name" value="NAD(P)-bd_dom_sf"/>
</dbReference>
<evidence type="ECO:0000313" key="5">
    <source>
        <dbReference type="EMBL" id="ADP09634.1"/>
    </source>
</evidence>
<accession>E3UUF5</accession>
<organism evidence="5">
    <name type="scientific">Rhodococcus rhodochrous</name>
    <dbReference type="NCBI Taxonomy" id="1829"/>
    <lineage>
        <taxon>Bacteria</taxon>
        <taxon>Bacillati</taxon>
        <taxon>Actinomycetota</taxon>
        <taxon>Actinomycetes</taxon>
        <taxon>Mycobacteriales</taxon>
        <taxon>Nocardiaceae</taxon>
        <taxon>Rhodococcus</taxon>
    </lineage>
</organism>
<reference evidence="5" key="1">
    <citation type="journal article" date="2011" name="Appl. Environ. Microbiol.">
        <title>FadD19 of Rhodococcus rhodochrous DSM43269, a steroid-coenzyme A ligase essential for degradation of C-24 branched sterol side chains.</title>
        <authorList>
            <person name="Wilbrink M.H."/>
            <person name="Petrusma M."/>
            <person name="Dijkhuizen L."/>
            <person name="van der Geize R."/>
        </authorList>
    </citation>
    <scope>NUCLEOTIDE SEQUENCE</scope>
</reference>
<feature type="region of interest" description="Disordered" evidence="4">
    <location>
        <begin position="1"/>
        <end position="81"/>
    </location>
</feature>
<dbReference type="PANTHER" id="PTHR45024:SF2">
    <property type="entry name" value="SCP2 DOMAIN-CONTAINING PROTEIN"/>
    <property type="match status" value="1"/>
</dbReference>
<dbReference type="InterPro" id="IPR020904">
    <property type="entry name" value="Sc_DH/Rdtase_CS"/>
</dbReference>
<evidence type="ECO:0000256" key="4">
    <source>
        <dbReference type="SAM" id="MobiDB-lite"/>
    </source>
</evidence>
<dbReference type="PROSITE" id="PS00061">
    <property type="entry name" value="ADH_SHORT"/>
    <property type="match status" value="1"/>
</dbReference>
<dbReference type="InterPro" id="IPR051687">
    <property type="entry name" value="Peroxisomal_Beta-Oxidation"/>
</dbReference>
<dbReference type="SUPFAM" id="SSF51735">
    <property type="entry name" value="NAD(P)-binding Rossmann-fold domains"/>
    <property type="match status" value="1"/>
</dbReference>
<evidence type="ECO:0000256" key="1">
    <source>
        <dbReference type="ARBA" id="ARBA00006484"/>
    </source>
</evidence>